<keyword evidence="3" id="KW-0547">Nucleotide-binding</keyword>
<keyword evidence="5" id="KW-0378">Hydrolase</keyword>
<evidence type="ECO:0000259" key="14">
    <source>
        <dbReference type="PROSITE" id="PS51194"/>
    </source>
</evidence>
<gene>
    <name evidence="15" type="ORF">F0562_000845</name>
</gene>
<feature type="region of interest" description="Disordered" evidence="11">
    <location>
        <begin position="1"/>
        <end position="21"/>
    </location>
</feature>
<accession>A0A5J5C6D2</accession>
<dbReference type="PANTHER" id="PTHR18934:SF221">
    <property type="entry name" value="ATP-DEPENDENT RNA HELICASE DHX34-RELATED"/>
    <property type="match status" value="1"/>
</dbReference>
<dbReference type="InterPro" id="IPR027417">
    <property type="entry name" value="P-loop_NTPase"/>
</dbReference>
<protein>
    <recommendedName>
        <fullName evidence="1">RNA helicase</fullName>
        <ecNumber evidence="1">3.6.4.13</ecNumber>
    </recommendedName>
</protein>
<evidence type="ECO:0000259" key="12">
    <source>
        <dbReference type="PROSITE" id="PS50103"/>
    </source>
</evidence>
<keyword evidence="16" id="KW-1185">Reference proteome</keyword>
<feature type="zinc finger region" description="C3H1-type" evidence="10">
    <location>
        <begin position="763"/>
        <end position="790"/>
    </location>
</feature>
<keyword evidence="8" id="KW-0067">ATP-binding</keyword>
<dbReference type="GO" id="GO:0003724">
    <property type="term" value="F:RNA helicase activity"/>
    <property type="evidence" value="ECO:0007669"/>
    <property type="project" value="UniProtKB-EC"/>
</dbReference>
<evidence type="ECO:0000256" key="3">
    <source>
        <dbReference type="ARBA" id="ARBA00022741"/>
    </source>
</evidence>
<dbReference type="InterPro" id="IPR014001">
    <property type="entry name" value="Helicase_ATP-bd"/>
</dbReference>
<evidence type="ECO:0000256" key="9">
    <source>
        <dbReference type="ARBA" id="ARBA00047984"/>
    </source>
</evidence>
<feature type="zinc finger region" description="C3H1-type" evidence="10">
    <location>
        <begin position="740"/>
        <end position="762"/>
    </location>
</feature>
<dbReference type="GO" id="GO:0005524">
    <property type="term" value="F:ATP binding"/>
    <property type="evidence" value="ECO:0007669"/>
    <property type="project" value="UniProtKB-KW"/>
</dbReference>
<dbReference type="SMART" id="SM00487">
    <property type="entry name" value="DEXDc"/>
    <property type="match status" value="1"/>
</dbReference>
<evidence type="ECO:0000313" key="15">
    <source>
        <dbReference type="EMBL" id="KAA8549161.1"/>
    </source>
</evidence>
<evidence type="ECO:0000313" key="16">
    <source>
        <dbReference type="Proteomes" id="UP000325577"/>
    </source>
</evidence>
<dbReference type="GO" id="GO:0003723">
    <property type="term" value="F:RNA binding"/>
    <property type="evidence" value="ECO:0007669"/>
    <property type="project" value="TreeGrafter"/>
</dbReference>
<dbReference type="InterPro" id="IPR036855">
    <property type="entry name" value="Znf_CCCH_sf"/>
</dbReference>
<dbReference type="SMART" id="SM00356">
    <property type="entry name" value="ZnF_C3H1"/>
    <property type="match status" value="2"/>
</dbReference>
<dbReference type="InterPro" id="IPR001650">
    <property type="entry name" value="Helicase_C-like"/>
</dbReference>
<dbReference type="Gene3D" id="3.40.50.300">
    <property type="entry name" value="P-loop containing nucleotide triphosphate hydrolases"/>
    <property type="match status" value="2"/>
</dbReference>
<proteinExistence type="predicted"/>
<dbReference type="SUPFAM" id="SSF52540">
    <property type="entry name" value="P-loop containing nucleoside triphosphate hydrolases"/>
    <property type="match status" value="1"/>
</dbReference>
<evidence type="ECO:0000256" key="6">
    <source>
        <dbReference type="ARBA" id="ARBA00022806"/>
    </source>
</evidence>
<dbReference type="Proteomes" id="UP000325577">
    <property type="component" value="Linkage Group LG0"/>
</dbReference>
<evidence type="ECO:0000256" key="7">
    <source>
        <dbReference type="ARBA" id="ARBA00022833"/>
    </source>
</evidence>
<dbReference type="Gene3D" id="4.10.1000.10">
    <property type="entry name" value="Zinc finger, CCCH-type"/>
    <property type="match status" value="1"/>
</dbReference>
<dbReference type="InterPro" id="IPR011545">
    <property type="entry name" value="DEAD/DEAH_box_helicase_dom"/>
</dbReference>
<evidence type="ECO:0000256" key="10">
    <source>
        <dbReference type="PROSITE-ProRule" id="PRU00723"/>
    </source>
</evidence>
<reference evidence="15 16" key="1">
    <citation type="submission" date="2019-09" db="EMBL/GenBank/DDBJ databases">
        <title>A chromosome-level genome assembly of the Chinese tupelo Nyssa sinensis.</title>
        <authorList>
            <person name="Yang X."/>
            <person name="Kang M."/>
            <person name="Yang Y."/>
            <person name="Xiong H."/>
            <person name="Wang M."/>
            <person name="Zhang Z."/>
            <person name="Wang Z."/>
            <person name="Wu H."/>
            <person name="Ma T."/>
            <person name="Liu J."/>
            <person name="Xi Z."/>
        </authorList>
    </citation>
    <scope>NUCLEOTIDE SEQUENCE [LARGE SCALE GENOMIC DNA]</scope>
    <source>
        <strain evidence="15">J267</strain>
        <tissue evidence="15">Leaf</tissue>
    </source>
</reference>
<dbReference type="PANTHER" id="PTHR18934">
    <property type="entry name" value="ATP-DEPENDENT RNA HELICASE"/>
    <property type="match status" value="1"/>
</dbReference>
<evidence type="ECO:0000256" key="11">
    <source>
        <dbReference type="SAM" id="MobiDB-lite"/>
    </source>
</evidence>
<dbReference type="PROSITE" id="PS51194">
    <property type="entry name" value="HELICASE_CTER"/>
    <property type="match status" value="1"/>
</dbReference>
<dbReference type="AlphaFoldDB" id="A0A5J5C6D2"/>
<dbReference type="Pfam" id="PF00271">
    <property type="entry name" value="Helicase_C"/>
    <property type="match status" value="1"/>
</dbReference>
<dbReference type="SUPFAM" id="SSF90229">
    <property type="entry name" value="CCCH zinc finger"/>
    <property type="match status" value="2"/>
</dbReference>
<dbReference type="SMART" id="SM00490">
    <property type="entry name" value="HELICc"/>
    <property type="match status" value="1"/>
</dbReference>
<dbReference type="OrthoDB" id="66977at2759"/>
<dbReference type="Pfam" id="PF00270">
    <property type="entry name" value="DEAD"/>
    <property type="match status" value="1"/>
</dbReference>
<dbReference type="GO" id="GO:0016787">
    <property type="term" value="F:hydrolase activity"/>
    <property type="evidence" value="ECO:0007669"/>
    <property type="project" value="UniProtKB-KW"/>
</dbReference>
<dbReference type="EC" id="3.6.4.13" evidence="1"/>
<keyword evidence="2 10" id="KW-0479">Metal-binding</keyword>
<dbReference type="CDD" id="cd18791">
    <property type="entry name" value="SF2_C_RHA"/>
    <property type="match status" value="1"/>
</dbReference>
<evidence type="ECO:0000256" key="2">
    <source>
        <dbReference type="ARBA" id="ARBA00022723"/>
    </source>
</evidence>
<feature type="domain" description="Helicase C-terminal" evidence="14">
    <location>
        <begin position="259"/>
        <end position="424"/>
    </location>
</feature>
<dbReference type="PROSITE" id="PS51192">
    <property type="entry name" value="HELICASE_ATP_BIND_1"/>
    <property type="match status" value="1"/>
</dbReference>
<evidence type="ECO:0000256" key="1">
    <source>
        <dbReference type="ARBA" id="ARBA00012552"/>
    </source>
</evidence>
<dbReference type="GO" id="GO:0008270">
    <property type="term" value="F:zinc ion binding"/>
    <property type="evidence" value="ECO:0007669"/>
    <property type="project" value="UniProtKB-KW"/>
</dbReference>
<dbReference type="Pfam" id="PF00642">
    <property type="entry name" value="zf-CCCH"/>
    <property type="match status" value="1"/>
</dbReference>
<evidence type="ECO:0000259" key="13">
    <source>
        <dbReference type="PROSITE" id="PS51192"/>
    </source>
</evidence>
<keyword evidence="6" id="KW-0347">Helicase</keyword>
<feature type="domain" description="C3H1-type" evidence="12">
    <location>
        <begin position="740"/>
        <end position="762"/>
    </location>
</feature>
<evidence type="ECO:0000256" key="4">
    <source>
        <dbReference type="ARBA" id="ARBA00022771"/>
    </source>
</evidence>
<comment type="catalytic activity">
    <reaction evidence="9">
        <text>ATP + H2O = ADP + phosphate + H(+)</text>
        <dbReference type="Rhea" id="RHEA:13065"/>
        <dbReference type="ChEBI" id="CHEBI:15377"/>
        <dbReference type="ChEBI" id="CHEBI:15378"/>
        <dbReference type="ChEBI" id="CHEBI:30616"/>
        <dbReference type="ChEBI" id="CHEBI:43474"/>
        <dbReference type="ChEBI" id="CHEBI:456216"/>
        <dbReference type="EC" id="3.6.4.13"/>
    </reaction>
</comment>
<name>A0A5J5C6D2_9ASTE</name>
<keyword evidence="4 10" id="KW-0863">Zinc-finger</keyword>
<dbReference type="CDD" id="cd17917">
    <property type="entry name" value="DEXHc_RHA-like"/>
    <property type="match status" value="1"/>
</dbReference>
<feature type="domain" description="Helicase ATP-binding" evidence="13">
    <location>
        <begin position="36"/>
        <end position="197"/>
    </location>
</feature>
<dbReference type="InterPro" id="IPR000571">
    <property type="entry name" value="Znf_CCCH"/>
</dbReference>
<dbReference type="PROSITE" id="PS50103">
    <property type="entry name" value="ZF_C3H1"/>
    <property type="match status" value="2"/>
</dbReference>
<keyword evidence="7 10" id="KW-0862">Zinc</keyword>
<organism evidence="15 16">
    <name type="scientific">Nyssa sinensis</name>
    <dbReference type="NCBI Taxonomy" id="561372"/>
    <lineage>
        <taxon>Eukaryota</taxon>
        <taxon>Viridiplantae</taxon>
        <taxon>Streptophyta</taxon>
        <taxon>Embryophyta</taxon>
        <taxon>Tracheophyta</taxon>
        <taxon>Spermatophyta</taxon>
        <taxon>Magnoliopsida</taxon>
        <taxon>eudicotyledons</taxon>
        <taxon>Gunneridae</taxon>
        <taxon>Pentapetalae</taxon>
        <taxon>asterids</taxon>
        <taxon>Cornales</taxon>
        <taxon>Nyssaceae</taxon>
        <taxon>Nyssa</taxon>
    </lineage>
</organism>
<evidence type="ECO:0000256" key="8">
    <source>
        <dbReference type="ARBA" id="ARBA00022840"/>
    </source>
</evidence>
<feature type="domain" description="C3H1-type" evidence="12">
    <location>
        <begin position="763"/>
        <end position="790"/>
    </location>
</feature>
<evidence type="ECO:0000256" key="5">
    <source>
        <dbReference type="ARBA" id="ARBA00022801"/>
    </source>
</evidence>
<dbReference type="EMBL" id="CM018031">
    <property type="protein sequence ID" value="KAA8549161.1"/>
    <property type="molecule type" value="Genomic_DNA"/>
</dbReference>
<sequence>MASSPTSSCYSSYSSPFSSSSNFPDLPVMALRKKIVEKIQENRVTLIVGETGCGKSSQVPQFLLEENMEPILCTQPRRFAVVAVARMVAKARHCEVGGEVGYHIGHSRVTAARSKIVFKTAGVLLDEMREKGLNALKYKVIILDEVHERSVESDLVLVCVKQFLLKNNDLRVVLMSATADIARYRDYFKDLGRDERVEVIAIPSSGQHTIFQRRVSYLEQVTELLGISSSSSELLSLKYCSGPSPSTADAGIKAEVHKLIHDLVLHIHRNEPDIEKSILIFLPTYYSLEQQWFLLKPLSSSFKVHILHRSIDTDQALMAMKIWKSHRKVILATNIAESSVTIPKVAFVIDSCRSLQVFWDGNRKAESAELVWVSKSQAEQRKGRTGRTCDGQVYRLVTGSFFSQLQDFERPAILRLSLRQQVLLIYCAESKAINDPKVLLQKALDPPDLEVVEDALSLLVHIQALERTSPRGRYEPTLYGRLLASFSLSFDASVLVLKFGDIGMLREGILFGILMDTQPLPILRPFGQETLFAEYTDCYYSGDNKNTGLLGRKEVVFMGNLCAFQFWQRVFKDKHRLERLKRVLKFDETTTAQILLPQIEEEWCSFHNLVHSSVHHVAEIYEDILNSVHRFRPKFLATSDSLPSYYDPYEFRHTCLLNSQPNGETDALDTDEEQLGPGSERKKCIAVPFVASNHFQANEVAENLAAIIKEMRVQHTEERSGNQHKYMNDDGPRVTGEASLCRFFASGSCNRGDQCSFSHSLQATRPVCKFFFSFQGCRNGDSCFFSHDLGPSASSCSQSSLCVPEDEEAYAASLLQLFPMSLDGCILLLDDTDLHFSTHLSRHCNPSMIISTTSLSDSSMCDPSLTGVRILWGLSPLYQAIISKADAIPWNEVKCVLWFPKFDGHNEYLEGQKSLVQTFFEYLAIRILADALYEVQVILTMNNIQFSQLQVERLGRDSFFFLKKSFPFDESSFGKLHDSVATKKPMLVSKPISYVFDLHPPTDIQFGDYTTVLNSCLHKIK</sequence>